<dbReference type="RefSeq" id="WP_378058644.1">
    <property type="nucleotide sequence ID" value="NZ_JBHSIS010000010.1"/>
</dbReference>
<evidence type="ECO:0000313" key="3">
    <source>
        <dbReference type="Proteomes" id="UP001595859"/>
    </source>
</evidence>
<dbReference type="EMBL" id="JBHSIS010000010">
    <property type="protein sequence ID" value="MFC4856686.1"/>
    <property type="molecule type" value="Genomic_DNA"/>
</dbReference>
<evidence type="ECO:0000313" key="2">
    <source>
        <dbReference type="EMBL" id="MFC4856686.1"/>
    </source>
</evidence>
<feature type="transmembrane region" description="Helical" evidence="1">
    <location>
        <begin position="80"/>
        <end position="100"/>
    </location>
</feature>
<gene>
    <name evidence="2" type="ORF">ACFPCV_24535</name>
</gene>
<dbReference type="Proteomes" id="UP001595859">
    <property type="component" value="Unassembled WGS sequence"/>
</dbReference>
<accession>A0ABV9S7S9</accession>
<comment type="caution">
    <text evidence="2">The sequence shown here is derived from an EMBL/GenBank/DDBJ whole genome shotgun (WGS) entry which is preliminary data.</text>
</comment>
<organism evidence="2 3">
    <name type="scientific">Actinophytocola glycyrrhizae</name>
    <dbReference type="NCBI Taxonomy" id="2044873"/>
    <lineage>
        <taxon>Bacteria</taxon>
        <taxon>Bacillati</taxon>
        <taxon>Actinomycetota</taxon>
        <taxon>Actinomycetes</taxon>
        <taxon>Pseudonocardiales</taxon>
        <taxon>Pseudonocardiaceae</taxon>
    </lineage>
</organism>
<proteinExistence type="predicted"/>
<reference evidence="3" key="1">
    <citation type="journal article" date="2019" name="Int. J. Syst. Evol. Microbiol.">
        <title>The Global Catalogue of Microorganisms (GCM) 10K type strain sequencing project: providing services to taxonomists for standard genome sequencing and annotation.</title>
        <authorList>
            <consortium name="The Broad Institute Genomics Platform"/>
            <consortium name="The Broad Institute Genome Sequencing Center for Infectious Disease"/>
            <person name="Wu L."/>
            <person name="Ma J."/>
        </authorList>
    </citation>
    <scope>NUCLEOTIDE SEQUENCE [LARGE SCALE GENOMIC DNA]</scope>
    <source>
        <strain evidence="3">ZS-22-S1</strain>
    </source>
</reference>
<protein>
    <submittedName>
        <fullName evidence="2">Uncharacterized protein</fullName>
    </submittedName>
</protein>
<keyword evidence="1" id="KW-0472">Membrane</keyword>
<dbReference type="PROSITE" id="PS51257">
    <property type="entry name" value="PROKAR_LIPOPROTEIN"/>
    <property type="match status" value="1"/>
</dbReference>
<sequence length="216" mass="22521">MRFLSRFANPSGFVLVLLLFFLLPFVSASCDVPGYGEAGATYTGSHLVSGVDPEVPAELQELANDPESPTALTDPPDPGVQLLAIALAVLAAAGVLTVLIPHLKARLLSGAALAAATLVVTVVTMSVAQSNLQNALVDWARQTGAAENEDGDRLRTAVAEVTHTETGFWLMVVLLALITLMATALGLLGDRLTAVLADRESGAERPSGFPFGRSDD</sequence>
<keyword evidence="3" id="KW-1185">Reference proteome</keyword>
<keyword evidence="1" id="KW-1133">Transmembrane helix</keyword>
<name>A0ABV9S7S9_9PSEU</name>
<feature type="transmembrane region" description="Helical" evidence="1">
    <location>
        <begin position="107"/>
        <end position="128"/>
    </location>
</feature>
<feature type="transmembrane region" description="Helical" evidence="1">
    <location>
        <begin position="168"/>
        <end position="189"/>
    </location>
</feature>
<evidence type="ECO:0000256" key="1">
    <source>
        <dbReference type="SAM" id="Phobius"/>
    </source>
</evidence>
<keyword evidence="1" id="KW-0812">Transmembrane</keyword>